<dbReference type="Pfam" id="PF00085">
    <property type="entry name" value="Thioredoxin"/>
    <property type="match status" value="1"/>
</dbReference>
<dbReference type="CDD" id="cd02947">
    <property type="entry name" value="TRX_family"/>
    <property type="match status" value="1"/>
</dbReference>
<reference evidence="2" key="1">
    <citation type="journal article" date="2020" name="Nature">
        <title>Giant virus diversity and host interactions through global metagenomics.</title>
        <authorList>
            <person name="Schulz F."/>
            <person name="Roux S."/>
            <person name="Paez-Espino D."/>
            <person name="Jungbluth S."/>
            <person name="Walsh D.A."/>
            <person name="Denef V.J."/>
            <person name="McMahon K.D."/>
            <person name="Konstantinidis K.T."/>
            <person name="Eloe-Fadrosh E.A."/>
            <person name="Kyrpides N.C."/>
            <person name="Woyke T."/>
        </authorList>
    </citation>
    <scope>NUCLEOTIDE SEQUENCE</scope>
    <source>
        <strain evidence="2">GVMAG-M-3300023184-190</strain>
    </source>
</reference>
<dbReference type="InterPro" id="IPR013766">
    <property type="entry name" value="Thioredoxin_domain"/>
</dbReference>
<dbReference type="Gene3D" id="3.40.30.10">
    <property type="entry name" value="Glutaredoxin"/>
    <property type="match status" value="1"/>
</dbReference>
<dbReference type="PANTHER" id="PTHR10438">
    <property type="entry name" value="THIOREDOXIN"/>
    <property type="match status" value="1"/>
</dbReference>
<dbReference type="PANTHER" id="PTHR10438:SF463">
    <property type="entry name" value="THIOREDOXIN"/>
    <property type="match status" value="1"/>
</dbReference>
<dbReference type="InterPro" id="IPR036249">
    <property type="entry name" value="Thioredoxin-like_sf"/>
</dbReference>
<evidence type="ECO:0000313" key="2">
    <source>
        <dbReference type="EMBL" id="QHT87710.1"/>
    </source>
</evidence>
<dbReference type="AlphaFoldDB" id="A0A6C0I552"/>
<dbReference type="InterPro" id="IPR050620">
    <property type="entry name" value="Thioredoxin_H-type-like"/>
</dbReference>
<dbReference type="SUPFAM" id="SSF52833">
    <property type="entry name" value="Thioredoxin-like"/>
    <property type="match status" value="1"/>
</dbReference>
<sequence length="118" mass="13370">MSTPILTSIGDTKQFQQLLSENPGELIVKFGAEWCGPCKRIEKDVKATFERMPSTVQTAIVDIDEELDVYAFLKTKKMVNGIPAILCWKKGNTSYIPDDSVLGADLEQLRLFFDRRQK</sequence>
<name>A0A6C0I552_9ZZZZ</name>
<dbReference type="EMBL" id="MN740099">
    <property type="protein sequence ID" value="QHT87710.1"/>
    <property type="molecule type" value="Genomic_DNA"/>
</dbReference>
<protein>
    <recommendedName>
        <fullName evidence="1">Thioredoxin domain-containing protein</fullName>
    </recommendedName>
</protein>
<evidence type="ECO:0000259" key="1">
    <source>
        <dbReference type="Pfam" id="PF00085"/>
    </source>
</evidence>
<organism evidence="2">
    <name type="scientific">viral metagenome</name>
    <dbReference type="NCBI Taxonomy" id="1070528"/>
    <lineage>
        <taxon>unclassified sequences</taxon>
        <taxon>metagenomes</taxon>
        <taxon>organismal metagenomes</taxon>
    </lineage>
</organism>
<feature type="domain" description="Thioredoxin" evidence="1">
    <location>
        <begin position="12"/>
        <end position="94"/>
    </location>
</feature>
<proteinExistence type="predicted"/>
<accession>A0A6C0I552</accession>